<evidence type="ECO:0000256" key="10">
    <source>
        <dbReference type="ARBA" id="ARBA00022692"/>
    </source>
</evidence>
<evidence type="ECO:0000256" key="14">
    <source>
        <dbReference type="ARBA" id="ARBA00025228"/>
    </source>
</evidence>
<name>A0A076PMF0_COMTE</name>
<sequence length="285" mass="30749">MISSFFIRNTMQALRHYLLAVQFFSRIPVAGRLAAWVGWSPEMQRASAAHLPGVGWLVGLWAALLLGALLWLLPASPWSPLAAALISTAGTLWLTGGFHEDGLADVADGLGGLVPAERALEIMKDSRIGAYGVMALLMALLTKVVLIALLLSVMQPFRGPVPVLILVCCIHVLSRFAPLVLMHSLPHVGLAASSKTLHIAGRQLGWQGLLTGGLWCLPALGLLGWLGVWSFVPSLLAAMLLTTWLLQRWLRKRLGGMTGDCLGACQQLNELALLLTSCIYLRQLL</sequence>
<evidence type="ECO:0000256" key="17">
    <source>
        <dbReference type="ARBA" id="ARBA00048623"/>
    </source>
</evidence>
<dbReference type="AlphaFoldDB" id="A0A076PMF0"/>
<comment type="catalytic activity">
    <reaction evidence="18 19">
        <text>alpha-ribazole 5'-phosphate + adenosylcob(III)inamide-GDP = adenosylcob(III)alamin 5'-phosphate + GMP + H(+)</text>
        <dbReference type="Rhea" id="RHEA:23560"/>
        <dbReference type="ChEBI" id="CHEBI:15378"/>
        <dbReference type="ChEBI" id="CHEBI:57918"/>
        <dbReference type="ChEBI" id="CHEBI:58115"/>
        <dbReference type="ChEBI" id="CHEBI:60487"/>
        <dbReference type="ChEBI" id="CHEBI:60493"/>
        <dbReference type="EC" id="2.7.8.26"/>
    </reaction>
</comment>
<dbReference type="HOGENOM" id="CLU_057426_1_1_4"/>
<dbReference type="GO" id="GO:0051073">
    <property type="term" value="F:adenosylcobinamide-GDP ribazoletransferase activity"/>
    <property type="evidence" value="ECO:0007669"/>
    <property type="project" value="UniProtKB-UniRule"/>
</dbReference>
<reference evidence="20 21" key="1">
    <citation type="journal article" date="2014" name="Genome Announc.">
        <title>Complete Genome Sequence of Polychlorinated Biphenyl Degrader Comamonas testosteroni TK102 (NBRC 109938).</title>
        <authorList>
            <person name="Fukuda K."/>
            <person name="Hosoyama A."/>
            <person name="Tsuchikane K."/>
            <person name="Ohji S."/>
            <person name="Yamazoe A."/>
            <person name="Fujita N."/>
            <person name="Shintani M."/>
            <person name="Kimbara K."/>
        </authorList>
    </citation>
    <scope>NUCLEOTIDE SEQUENCE [LARGE SCALE GENOMIC DNA]</scope>
    <source>
        <strain evidence="20">TK102</strain>
    </source>
</reference>
<comment type="catalytic activity">
    <reaction evidence="17 19">
        <text>alpha-ribazole + adenosylcob(III)inamide-GDP = adenosylcob(III)alamin + GMP + H(+)</text>
        <dbReference type="Rhea" id="RHEA:16049"/>
        <dbReference type="ChEBI" id="CHEBI:10329"/>
        <dbReference type="ChEBI" id="CHEBI:15378"/>
        <dbReference type="ChEBI" id="CHEBI:18408"/>
        <dbReference type="ChEBI" id="CHEBI:58115"/>
        <dbReference type="ChEBI" id="CHEBI:60487"/>
        <dbReference type="EC" id="2.7.8.26"/>
    </reaction>
</comment>
<dbReference type="EMBL" id="CP006704">
    <property type="protein sequence ID" value="AIJ44865.1"/>
    <property type="molecule type" value="Genomic_DNA"/>
</dbReference>
<dbReference type="GO" id="GO:0005886">
    <property type="term" value="C:plasma membrane"/>
    <property type="evidence" value="ECO:0007669"/>
    <property type="project" value="UniProtKB-SubCell"/>
</dbReference>
<evidence type="ECO:0000256" key="12">
    <source>
        <dbReference type="ARBA" id="ARBA00022989"/>
    </source>
</evidence>
<evidence type="ECO:0000256" key="8">
    <source>
        <dbReference type="ARBA" id="ARBA00022573"/>
    </source>
</evidence>
<protein>
    <recommendedName>
        <fullName evidence="6 19">Adenosylcobinamide-GDP ribazoletransferase</fullName>
        <ecNumber evidence="5 19">2.7.8.26</ecNumber>
    </recommendedName>
    <alternativeName>
        <fullName evidence="16 19">Cobalamin synthase</fullName>
    </alternativeName>
    <alternativeName>
        <fullName evidence="15 19">Cobalamin-5'-phosphate synthase</fullName>
    </alternativeName>
</protein>
<feature type="transmembrane region" description="Helical" evidence="19">
    <location>
        <begin position="228"/>
        <end position="246"/>
    </location>
</feature>
<comment type="subcellular location">
    <subcellularLocation>
        <location evidence="2 19">Cell membrane</location>
        <topology evidence="2 19">Multi-pass membrane protein</topology>
    </subcellularLocation>
</comment>
<gene>
    <name evidence="19" type="primary">cobS</name>
    <name evidence="20" type="ORF">O987_03480</name>
</gene>
<evidence type="ECO:0000256" key="7">
    <source>
        <dbReference type="ARBA" id="ARBA00022475"/>
    </source>
</evidence>
<dbReference type="HAMAP" id="MF_00719">
    <property type="entry name" value="CobS"/>
    <property type="match status" value="1"/>
</dbReference>
<evidence type="ECO:0000256" key="16">
    <source>
        <dbReference type="ARBA" id="ARBA00032853"/>
    </source>
</evidence>
<evidence type="ECO:0000256" key="15">
    <source>
        <dbReference type="ARBA" id="ARBA00032605"/>
    </source>
</evidence>
<dbReference type="KEGG" id="ctes:O987_03480"/>
<keyword evidence="12 19" id="KW-1133">Transmembrane helix</keyword>
<organism evidence="20 21">
    <name type="scientific">Comamonas testosteroni TK102</name>
    <dbReference type="NCBI Taxonomy" id="1392005"/>
    <lineage>
        <taxon>Bacteria</taxon>
        <taxon>Pseudomonadati</taxon>
        <taxon>Pseudomonadota</taxon>
        <taxon>Betaproteobacteria</taxon>
        <taxon>Burkholderiales</taxon>
        <taxon>Comamonadaceae</taxon>
        <taxon>Comamonas</taxon>
    </lineage>
</organism>
<feature type="transmembrane region" description="Helical" evidence="19">
    <location>
        <begin position="163"/>
        <end position="183"/>
    </location>
</feature>
<dbReference type="PANTHER" id="PTHR34148:SF1">
    <property type="entry name" value="ADENOSYLCOBINAMIDE-GDP RIBAZOLETRANSFERASE"/>
    <property type="match status" value="1"/>
</dbReference>
<evidence type="ECO:0000256" key="1">
    <source>
        <dbReference type="ARBA" id="ARBA00001946"/>
    </source>
</evidence>
<comment type="cofactor">
    <cofactor evidence="1 19">
        <name>Mg(2+)</name>
        <dbReference type="ChEBI" id="CHEBI:18420"/>
    </cofactor>
</comment>
<comment type="function">
    <text evidence="14 19">Joins adenosylcobinamide-GDP and alpha-ribazole to generate adenosylcobalamin (Ado-cobalamin). Also synthesizes adenosylcobalamin 5'-phosphate from adenosylcobinamide-GDP and alpha-ribazole 5'-phosphate.</text>
</comment>
<dbReference type="EC" id="2.7.8.26" evidence="5 19"/>
<dbReference type="PANTHER" id="PTHR34148">
    <property type="entry name" value="ADENOSYLCOBINAMIDE-GDP RIBAZOLETRANSFERASE"/>
    <property type="match status" value="1"/>
</dbReference>
<evidence type="ECO:0000256" key="6">
    <source>
        <dbReference type="ARBA" id="ARBA00015850"/>
    </source>
</evidence>
<keyword evidence="7 19" id="KW-1003">Cell membrane</keyword>
<comment type="pathway">
    <text evidence="3 19">Cofactor biosynthesis; adenosylcobalamin biosynthesis; adenosylcobalamin from cob(II)yrinate a,c-diamide: step 7/7.</text>
</comment>
<evidence type="ECO:0000256" key="9">
    <source>
        <dbReference type="ARBA" id="ARBA00022679"/>
    </source>
</evidence>
<evidence type="ECO:0000256" key="18">
    <source>
        <dbReference type="ARBA" id="ARBA00049504"/>
    </source>
</evidence>
<keyword evidence="8 19" id="KW-0169">Cobalamin biosynthesis</keyword>
<dbReference type="Proteomes" id="UP000028782">
    <property type="component" value="Chromosome"/>
</dbReference>
<dbReference type="InterPro" id="IPR003805">
    <property type="entry name" value="CobS"/>
</dbReference>
<feature type="transmembrane region" description="Helical" evidence="19">
    <location>
        <begin position="128"/>
        <end position="151"/>
    </location>
</feature>
<evidence type="ECO:0000313" key="21">
    <source>
        <dbReference type="Proteomes" id="UP000028782"/>
    </source>
</evidence>
<keyword evidence="11 19" id="KW-0460">Magnesium</keyword>
<evidence type="ECO:0000256" key="5">
    <source>
        <dbReference type="ARBA" id="ARBA00013200"/>
    </source>
</evidence>
<evidence type="ECO:0000256" key="3">
    <source>
        <dbReference type="ARBA" id="ARBA00004663"/>
    </source>
</evidence>
<evidence type="ECO:0000256" key="11">
    <source>
        <dbReference type="ARBA" id="ARBA00022842"/>
    </source>
</evidence>
<dbReference type="GO" id="GO:0008818">
    <property type="term" value="F:cobalamin 5'-phosphate synthase activity"/>
    <property type="evidence" value="ECO:0007669"/>
    <property type="project" value="UniProtKB-UniRule"/>
</dbReference>
<evidence type="ECO:0000313" key="20">
    <source>
        <dbReference type="EMBL" id="AIJ44865.1"/>
    </source>
</evidence>
<keyword evidence="9 19" id="KW-0808">Transferase</keyword>
<dbReference type="GO" id="GO:0009236">
    <property type="term" value="P:cobalamin biosynthetic process"/>
    <property type="evidence" value="ECO:0007669"/>
    <property type="project" value="UniProtKB-UniRule"/>
</dbReference>
<feature type="transmembrane region" description="Helical" evidence="19">
    <location>
        <begin position="51"/>
        <end position="73"/>
    </location>
</feature>
<keyword evidence="13 19" id="KW-0472">Membrane</keyword>
<accession>A0A076PMF0</accession>
<evidence type="ECO:0000256" key="2">
    <source>
        <dbReference type="ARBA" id="ARBA00004651"/>
    </source>
</evidence>
<evidence type="ECO:0000256" key="13">
    <source>
        <dbReference type="ARBA" id="ARBA00023136"/>
    </source>
</evidence>
<keyword evidence="10 19" id="KW-0812">Transmembrane</keyword>
<comment type="similarity">
    <text evidence="4 19">Belongs to the CobS family.</text>
</comment>
<proteinExistence type="inferred from homology"/>
<dbReference type="Pfam" id="PF02654">
    <property type="entry name" value="CobS"/>
    <property type="match status" value="1"/>
</dbReference>
<evidence type="ECO:0000256" key="19">
    <source>
        <dbReference type="HAMAP-Rule" id="MF_00719"/>
    </source>
</evidence>
<evidence type="ECO:0000256" key="4">
    <source>
        <dbReference type="ARBA" id="ARBA00010561"/>
    </source>
</evidence>
<dbReference type="UniPathway" id="UPA00148">
    <property type="reaction ID" value="UER00238"/>
</dbReference>